<dbReference type="InterPro" id="IPR032515">
    <property type="entry name" value="DUF4964"/>
</dbReference>
<feature type="domain" description="DUF4964" evidence="2">
    <location>
        <begin position="21"/>
        <end position="90"/>
    </location>
</feature>
<name>A0A4Y8SJE8_9SPHI</name>
<dbReference type="InterPro" id="IPR033433">
    <property type="entry name" value="GtaA_N"/>
</dbReference>
<gene>
    <name evidence="5" type="ORF">E2R66_08860</name>
</gene>
<evidence type="ECO:0000313" key="6">
    <source>
        <dbReference type="Proteomes" id="UP000297540"/>
    </source>
</evidence>
<sequence length="821" mass="91008">MHLSNKLKCLGLLAFSLAIGQTQAQDRRAPSYPLITHNPNFSIWSNTDQLNASTTTHWTGSDHSLLGMINVDGNIYRFLGKEEVKYQPVLGTSDETPYTVKYTETAPQGDWTSAAYAAGDWKAAPMPLGDNPSTVKTLWKTDNIWVRRAFAVADVASINELFLKIDHDDNIELYLNGKKIYTKTGWTSTLQYYAISKDDLKAGDNIIAIHLANTAGGRFLDFGLADKLKEKGNKVQIADQKNVDVTATQTICNFTCGQVDLKLTFTSPLLIRDLNLSSRPVSYITYSVAANDGKTHQVKVFLGASSDIAVFRPSQQVSAKKYATAALSVLKVGTVEQAILGKGADDMRIDWGYFYVAAPKAGGAVQFITPGSNAVDAFRNGVVASTASTGRSLSLNTVIPFGAVGKTAVERFVELGYDEIYSIQYFKNNLRPWWNSSGKATMDGQLTSAYNEYKKVMLQCAAFNKEVYTAALKSGGKEYAHLCVLAYRQSIAAHTLVKSPKGEILWLSKENNSGGFINTVDVTYPSAPLYLLYNPKLLQGMLNGIFYFSESGKYPHPWAAHDLGTYPLANGQTYGEPMPVEESGNMIILTAAIAKAQGNAQFAKLHWKTLSTWVDYLVREGLDPKTQLCTDDFAGHLARNANLSVKAIVGIACYAQMAQTLGYVDTAKKYRAIAESMVPKWIKMADAGDHYALTFDNKDTWSQKYNLVWDKVLNLKLFPQRVYDTETKYYLTKQNKFGIPLDSRKAYTKNDWILWTATFAPTRAAFEALVKPVYRHAIETESRVPLNDFYDSNTGIRDNFKARSVVGGFYMKLLLDQLNGK</sequence>
<protein>
    <submittedName>
        <fullName evidence="5">DUF4965 domain-containing protein</fullName>
    </submittedName>
</protein>
<dbReference type="PANTHER" id="PTHR31987">
    <property type="entry name" value="GLUTAMINASE A-RELATED"/>
    <property type="match status" value="1"/>
</dbReference>
<keyword evidence="6" id="KW-1185">Reference proteome</keyword>
<dbReference type="PANTHER" id="PTHR31987:SF1">
    <property type="entry name" value="GLUTAMINASE A"/>
    <property type="match status" value="1"/>
</dbReference>
<dbReference type="AlphaFoldDB" id="A0A4Y8SJE8"/>
<feature type="signal peptide" evidence="1">
    <location>
        <begin position="1"/>
        <end position="24"/>
    </location>
</feature>
<evidence type="ECO:0000313" key="5">
    <source>
        <dbReference type="EMBL" id="TFF38564.1"/>
    </source>
</evidence>
<dbReference type="Pfam" id="PF16334">
    <property type="entry name" value="DUF4964"/>
    <property type="match status" value="1"/>
</dbReference>
<feature type="domain" description="Glutaminase A N-terminal" evidence="4">
    <location>
        <begin position="248"/>
        <end position="469"/>
    </location>
</feature>
<dbReference type="Pfam" id="PF17168">
    <property type="entry name" value="DUF5127"/>
    <property type="match status" value="1"/>
</dbReference>
<dbReference type="RefSeq" id="WP_133228862.1">
    <property type="nucleotide sequence ID" value="NZ_SOZE01000006.1"/>
</dbReference>
<feature type="domain" description="Glutaminase A central" evidence="3">
    <location>
        <begin position="476"/>
        <end position="813"/>
    </location>
</feature>
<feature type="chain" id="PRO_5021445129" evidence="1">
    <location>
        <begin position="25"/>
        <end position="821"/>
    </location>
</feature>
<keyword evidence="1" id="KW-0732">Signal</keyword>
<evidence type="ECO:0000259" key="3">
    <source>
        <dbReference type="Pfam" id="PF16335"/>
    </source>
</evidence>
<dbReference type="SUPFAM" id="SSF48208">
    <property type="entry name" value="Six-hairpin glycosidases"/>
    <property type="match status" value="1"/>
</dbReference>
<comment type="caution">
    <text evidence="5">The sequence shown here is derived from an EMBL/GenBank/DDBJ whole genome shotgun (WGS) entry which is preliminary data.</text>
</comment>
<evidence type="ECO:0000256" key="1">
    <source>
        <dbReference type="SAM" id="SignalP"/>
    </source>
</evidence>
<proteinExistence type="predicted"/>
<dbReference type="Proteomes" id="UP000297540">
    <property type="component" value="Unassembled WGS sequence"/>
</dbReference>
<accession>A0A4Y8SJE8</accession>
<dbReference type="InterPro" id="IPR032514">
    <property type="entry name" value="GtaA_central"/>
</dbReference>
<dbReference type="Gene3D" id="2.60.120.260">
    <property type="entry name" value="Galactose-binding domain-like"/>
    <property type="match status" value="1"/>
</dbReference>
<dbReference type="Pfam" id="PF16335">
    <property type="entry name" value="GtaA_6_Hairpin"/>
    <property type="match status" value="1"/>
</dbReference>
<dbReference type="GO" id="GO:0005975">
    <property type="term" value="P:carbohydrate metabolic process"/>
    <property type="evidence" value="ECO:0007669"/>
    <property type="project" value="InterPro"/>
</dbReference>
<organism evidence="5 6">
    <name type="scientific">Mucilaginibacter psychrotolerans</name>
    <dbReference type="NCBI Taxonomy" id="1524096"/>
    <lineage>
        <taxon>Bacteria</taxon>
        <taxon>Pseudomonadati</taxon>
        <taxon>Bacteroidota</taxon>
        <taxon>Sphingobacteriia</taxon>
        <taxon>Sphingobacteriales</taxon>
        <taxon>Sphingobacteriaceae</taxon>
        <taxon>Mucilaginibacter</taxon>
    </lineage>
</organism>
<evidence type="ECO:0000259" key="2">
    <source>
        <dbReference type="Pfam" id="PF16334"/>
    </source>
</evidence>
<dbReference type="SUPFAM" id="SSF49785">
    <property type="entry name" value="Galactose-binding domain-like"/>
    <property type="match status" value="1"/>
</dbReference>
<reference evidence="5 6" key="1">
    <citation type="journal article" date="2017" name="Int. J. Syst. Evol. Microbiol.">
        <title>Mucilaginibacterpsychrotolerans sp. nov., isolated from peatlands.</title>
        <authorList>
            <person name="Deng Y."/>
            <person name="Shen L."/>
            <person name="Xu B."/>
            <person name="Liu Y."/>
            <person name="Gu Z."/>
            <person name="Liu H."/>
            <person name="Zhou Y."/>
        </authorList>
    </citation>
    <scope>NUCLEOTIDE SEQUENCE [LARGE SCALE GENOMIC DNA]</scope>
    <source>
        <strain evidence="5 6">NH7-4</strain>
    </source>
</reference>
<dbReference type="InterPro" id="IPR008928">
    <property type="entry name" value="6-hairpin_glycosidase_sf"/>
</dbReference>
<dbReference type="EMBL" id="SOZE01000006">
    <property type="protein sequence ID" value="TFF38564.1"/>
    <property type="molecule type" value="Genomic_DNA"/>
</dbReference>
<dbReference type="OrthoDB" id="175993at2"/>
<dbReference type="InterPro" id="IPR052743">
    <property type="entry name" value="Glutaminase_GtaA"/>
</dbReference>
<dbReference type="InterPro" id="IPR008979">
    <property type="entry name" value="Galactose-bd-like_sf"/>
</dbReference>
<evidence type="ECO:0000259" key="4">
    <source>
        <dbReference type="Pfam" id="PF17168"/>
    </source>
</evidence>